<accession>A0A2S0I054</accession>
<keyword evidence="4" id="KW-1185">Reference proteome</keyword>
<proteinExistence type="predicted"/>
<sequence>MKNFYYFFTIFLFAGMAGFSQSSFEAASIEYGTYLGETLPFSEYETATPVTDLDNPTIIQNNLRRPTKSNPDALPLGPDPLVQEDAPTRAAREILVNFDGASVGEAGNFIPPDPSGAVGPNHYVHAVNTIVKIFDKSGNVLAGPTNLSTFLNSGNNDGDPIVMYDQLADRFFVSQFRTSDDALIIGVSTTPDPTGTYNLYSFPLDAFPDYPHYGVWPDAYYLTANKFTGNRVYALDRAAMIAGAANPTIVGFNLPGVVFNPNTVFSPEPANLLGTTAPANVPGYIVYLQDDGWPGVTFDHIKIWEINVDFITPANSTISAPDLIAVQPFDSTFYVFGSGDIPQPNTSQRIDSQAGIISYMANYRSFPGYNSFLINFNVDVDGQNRAGIRWIELRNTGTGSFSIHQEGTWTLNDGESRFMGSMGMDTSGNIALAYSVGSANTVVGLRYTGRLEGDPLGQMSFEEQVIEDGFGWQLGSNRYGDYAQLTMDPDGETFWFTSQYFKFVNQWYTKIAAFNLENIPILDNEGLSADEAEMAIYPISGDQYEVFVSSTKDLGDLRFDLLDIQGKNVTMGRLDTSGQNHRGVFNKGSLASGVYVVRVSNTSGFSQSKKVIIK</sequence>
<gene>
    <name evidence="3" type="ORF">C5O00_14360</name>
</gene>
<dbReference type="Proteomes" id="UP000238442">
    <property type="component" value="Chromosome"/>
</dbReference>
<dbReference type="EMBL" id="CP027062">
    <property type="protein sequence ID" value="AVI52275.1"/>
    <property type="molecule type" value="Genomic_DNA"/>
</dbReference>
<dbReference type="RefSeq" id="WP_105217514.1">
    <property type="nucleotide sequence ID" value="NZ_CP027062.1"/>
</dbReference>
<evidence type="ECO:0000313" key="3">
    <source>
        <dbReference type="EMBL" id="AVI52275.1"/>
    </source>
</evidence>
<dbReference type="OrthoDB" id="1488385at2"/>
<protein>
    <recommendedName>
        <fullName evidence="5">Por secretion system C-terminal sorting domain-containing protein</fullName>
    </recommendedName>
</protein>
<evidence type="ECO:0008006" key="5">
    <source>
        <dbReference type="Google" id="ProtNLM"/>
    </source>
</evidence>
<organism evidence="3 4">
    <name type="scientific">Pukyongia salina</name>
    <dbReference type="NCBI Taxonomy" id="2094025"/>
    <lineage>
        <taxon>Bacteria</taxon>
        <taxon>Pseudomonadati</taxon>
        <taxon>Bacteroidota</taxon>
        <taxon>Flavobacteriia</taxon>
        <taxon>Flavobacteriales</taxon>
        <taxon>Flavobacteriaceae</taxon>
        <taxon>Pukyongia</taxon>
    </lineage>
</organism>
<reference evidence="3 4" key="1">
    <citation type="submission" date="2018-02" db="EMBL/GenBank/DDBJ databases">
        <title>Genomic analysis of the strain RR4-38 isolated from a seawater recirculating aquaculture system.</title>
        <authorList>
            <person name="Kim Y.-S."/>
            <person name="Jang Y.H."/>
            <person name="Kim K.-H."/>
        </authorList>
    </citation>
    <scope>NUCLEOTIDE SEQUENCE [LARGE SCALE GENOMIC DNA]</scope>
    <source>
        <strain evidence="3 4">RR4-38</strain>
    </source>
</reference>
<evidence type="ECO:0000256" key="1">
    <source>
        <dbReference type="ARBA" id="ARBA00022729"/>
    </source>
</evidence>
<feature type="chain" id="PRO_5015640528" description="Por secretion system C-terminal sorting domain-containing protein" evidence="2">
    <location>
        <begin position="23"/>
        <end position="614"/>
    </location>
</feature>
<evidence type="ECO:0000313" key="4">
    <source>
        <dbReference type="Proteomes" id="UP000238442"/>
    </source>
</evidence>
<dbReference type="NCBIfam" id="TIGR04183">
    <property type="entry name" value="Por_Secre_tail"/>
    <property type="match status" value="1"/>
</dbReference>
<dbReference type="KEGG" id="aue:C5O00_14360"/>
<keyword evidence="1 2" id="KW-0732">Signal</keyword>
<name>A0A2S0I054_9FLAO</name>
<evidence type="ECO:0000256" key="2">
    <source>
        <dbReference type="SAM" id="SignalP"/>
    </source>
</evidence>
<dbReference type="InterPro" id="IPR026444">
    <property type="entry name" value="Secre_tail"/>
</dbReference>
<feature type="signal peptide" evidence="2">
    <location>
        <begin position="1"/>
        <end position="22"/>
    </location>
</feature>
<dbReference type="AlphaFoldDB" id="A0A2S0I054"/>